<feature type="transmembrane region" description="Helical" evidence="1">
    <location>
        <begin position="160"/>
        <end position="184"/>
    </location>
</feature>
<dbReference type="PANTHER" id="PTHR40057:SF1">
    <property type="entry name" value="SLR1162 PROTEIN"/>
    <property type="match status" value="1"/>
</dbReference>
<dbReference type="RefSeq" id="WP_116686978.1">
    <property type="nucleotide sequence ID" value="NZ_CAWNYD010000003.1"/>
</dbReference>
<keyword evidence="1" id="KW-0472">Membrane</keyword>
<gene>
    <name evidence="2" type="ORF">DC094_10080</name>
</gene>
<dbReference type="AlphaFoldDB" id="A0A2V1H0P7"/>
<comment type="caution">
    <text evidence="2">The sequence shown here is derived from an EMBL/GenBank/DDBJ whole genome shotgun (WGS) entry which is preliminary data.</text>
</comment>
<dbReference type="Proteomes" id="UP000244906">
    <property type="component" value="Unassembled WGS sequence"/>
</dbReference>
<name>A0A2V1H0P7_9GAMM</name>
<keyword evidence="1" id="KW-0812">Transmembrane</keyword>
<reference evidence="2 3" key="1">
    <citation type="submission" date="2018-04" db="EMBL/GenBank/DDBJ databases">
        <title>Thalassorhabdus spongiae gen. nov., sp. nov., isolated from a marine sponge in South-West Iceland.</title>
        <authorList>
            <person name="Knobloch S."/>
            <person name="Daussin A."/>
            <person name="Johannsson R."/>
            <person name="Marteinsson V.T."/>
        </authorList>
    </citation>
    <scope>NUCLEOTIDE SEQUENCE [LARGE SCALE GENOMIC DNA]</scope>
    <source>
        <strain evidence="2 3">Hp12</strain>
    </source>
</reference>
<dbReference type="OrthoDB" id="1494254at2"/>
<evidence type="ECO:0008006" key="4">
    <source>
        <dbReference type="Google" id="ProtNLM"/>
    </source>
</evidence>
<keyword evidence="3" id="KW-1185">Reference proteome</keyword>
<organism evidence="2 3">
    <name type="scientific">Pelagibaculum spongiae</name>
    <dbReference type="NCBI Taxonomy" id="2080658"/>
    <lineage>
        <taxon>Bacteria</taxon>
        <taxon>Pseudomonadati</taxon>
        <taxon>Pseudomonadota</taxon>
        <taxon>Gammaproteobacteria</taxon>
        <taxon>Oceanospirillales</taxon>
        <taxon>Pelagibaculum</taxon>
    </lineage>
</organism>
<evidence type="ECO:0000313" key="3">
    <source>
        <dbReference type="Proteomes" id="UP000244906"/>
    </source>
</evidence>
<dbReference type="InterPro" id="IPR038762">
    <property type="entry name" value="ABM_predict"/>
</dbReference>
<evidence type="ECO:0000313" key="2">
    <source>
        <dbReference type="EMBL" id="PVZ69643.1"/>
    </source>
</evidence>
<feature type="transmembrane region" description="Helical" evidence="1">
    <location>
        <begin position="129"/>
        <end position="148"/>
    </location>
</feature>
<dbReference type="InterPro" id="IPR011008">
    <property type="entry name" value="Dimeric_a/b-barrel"/>
</dbReference>
<proteinExistence type="predicted"/>
<protein>
    <recommendedName>
        <fullName evidence="4">Antibiotic biosynthesis monooxygenase</fullName>
    </recommendedName>
</protein>
<keyword evidence="1" id="KW-1133">Transmembrane helix</keyword>
<dbReference type="SUPFAM" id="SSF54909">
    <property type="entry name" value="Dimeric alpha+beta barrel"/>
    <property type="match status" value="1"/>
</dbReference>
<dbReference type="EMBL" id="QDDL01000003">
    <property type="protein sequence ID" value="PVZ69643.1"/>
    <property type="molecule type" value="Genomic_DNA"/>
</dbReference>
<accession>A0A2V1H0P7</accession>
<sequence length="192" mass="22464">MTCHCKVEDLDPVTVVVSYRIKSEQMDAFNLWSKKIAQVANQFPGHQGTNIIPSQAPVSKKSSREITTIFRFNNHLNLAVWEESLQRAEMLEQLQPLIDQVPVYQKYDGVDFWFDLPDHSVKRPAKYKMAILSLFAIYPQILFIPPLLDHWLQGYDRYFVVFISCICTALLMTWVAMPLMARVFDFWLYPEK</sequence>
<evidence type="ECO:0000256" key="1">
    <source>
        <dbReference type="SAM" id="Phobius"/>
    </source>
</evidence>
<dbReference type="PANTHER" id="PTHR40057">
    <property type="entry name" value="SLR1162 PROTEIN"/>
    <property type="match status" value="1"/>
</dbReference>